<keyword evidence="6" id="KW-1185">Reference proteome</keyword>
<dbReference type="EMBL" id="PEOG01000015">
    <property type="protein sequence ID" value="PIM53868.1"/>
    <property type="molecule type" value="Genomic_DNA"/>
</dbReference>
<reference evidence="5 6" key="1">
    <citation type="submission" date="2017-11" db="EMBL/GenBank/DDBJ databases">
        <title>Draft genome sequence of Mitsuaria sp. HWN-4.</title>
        <authorList>
            <person name="Gundlapally S.R."/>
        </authorList>
    </citation>
    <scope>NUCLEOTIDE SEQUENCE [LARGE SCALE GENOMIC DNA]</scope>
    <source>
        <strain evidence="5 6">HWN-4</strain>
    </source>
</reference>
<dbReference type="SUPFAM" id="SSF46689">
    <property type="entry name" value="Homeodomain-like"/>
    <property type="match status" value="2"/>
</dbReference>
<dbReference type="SMART" id="SM00342">
    <property type="entry name" value="HTH_ARAC"/>
    <property type="match status" value="1"/>
</dbReference>
<evidence type="ECO:0000259" key="4">
    <source>
        <dbReference type="PROSITE" id="PS01124"/>
    </source>
</evidence>
<dbReference type="PROSITE" id="PS01124">
    <property type="entry name" value="HTH_ARAC_FAMILY_2"/>
    <property type="match status" value="1"/>
</dbReference>
<evidence type="ECO:0000313" key="5">
    <source>
        <dbReference type="EMBL" id="PIM53868.1"/>
    </source>
</evidence>
<feature type="domain" description="HTH araC/xylS-type" evidence="4">
    <location>
        <begin position="196"/>
        <end position="293"/>
    </location>
</feature>
<dbReference type="RefSeq" id="WP_099860745.1">
    <property type="nucleotide sequence ID" value="NZ_PEOG01000015.1"/>
</dbReference>
<dbReference type="Pfam" id="PF12852">
    <property type="entry name" value="Cupin_6"/>
    <property type="match status" value="1"/>
</dbReference>
<dbReference type="PANTHER" id="PTHR46796:SF7">
    <property type="entry name" value="ARAC FAMILY TRANSCRIPTIONAL REGULATOR"/>
    <property type="match status" value="1"/>
</dbReference>
<dbReference type="PANTHER" id="PTHR46796">
    <property type="entry name" value="HTH-TYPE TRANSCRIPTIONAL ACTIVATOR RHAS-RELATED"/>
    <property type="match status" value="1"/>
</dbReference>
<name>A0A2G9CBQ0_9BURK</name>
<dbReference type="AlphaFoldDB" id="A0A2G9CBQ0"/>
<dbReference type="Gene3D" id="1.10.10.60">
    <property type="entry name" value="Homeodomain-like"/>
    <property type="match status" value="2"/>
</dbReference>
<protein>
    <submittedName>
        <fullName evidence="5">AraC family transcriptional regulator</fullName>
    </submittedName>
</protein>
<evidence type="ECO:0000256" key="2">
    <source>
        <dbReference type="ARBA" id="ARBA00023125"/>
    </source>
</evidence>
<dbReference type="InterPro" id="IPR032783">
    <property type="entry name" value="AraC_lig"/>
</dbReference>
<dbReference type="GO" id="GO:0043565">
    <property type="term" value="F:sequence-specific DNA binding"/>
    <property type="evidence" value="ECO:0007669"/>
    <property type="project" value="InterPro"/>
</dbReference>
<dbReference type="InterPro" id="IPR018062">
    <property type="entry name" value="HTH_AraC-typ_CS"/>
</dbReference>
<keyword evidence="1" id="KW-0805">Transcription regulation</keyword>
<dbReference type="InterPro" id="IPR050204">
    <property type="entry name" value="AraC_XylS_family_regulators"/>
</dbReference>
<evidence type="ECO:0000256" key="3">
    <source>
        <dbReference type="ARBA" id="ARBA00023163"/>
    </source>
</evidence>
<dbReference type="Proteomes" id="UP000231501">
    <property type="component" value="Unassembled WGS sequence"/>
</dbReference>
<sequence>MTATTRTAAKATAAPVDRLSSLLEHFRVRARLFHVGPLCGVNPFEPLPGRGFLHVMQRGEMELRHPAGAGLPRKLRVDEPSLLFYPRPVAHEFRNPPRDGSDFTCAELEFDGGALNPLVRALPPLVLLPLAKVQGLELSLQLLFSETGRARCGQRLLADRLFEVVLIQLLRWLIDHPAEAGVQPGLVSGLSDPRIALALAAVHEAPGQAWSLARMAERAGMSRSAFAARFRDLVGQAPAGYLADWRLSLAQEQLRLGRPIKQIADRLGYANASALSRVFTQRVGRPPREWKQALGASDPAST</sequence>
<evidence type="ECO:0000313" key="6">
    <source>
        <dbReference type="Proteomes" id="UP000231501"/>
    </source>
</evidence>
<organism evidence="5 6">
    <name type="scientific">Roseateles chitinivorans</name>
    <dbReference type="NCBI Taxonomy" id="2917965"/>
    <lineage>
        <taxon>Bacteria</taxon>
        <taxon>Pseudomonadati</taxon>
        <taxon>Pseudomonadota</taxon>
        <taxon>Betaproteobacteria</taxon>
        <taxon>Burkholderiales</taxon>
        <taxon>Sphaerotilaceae</taxon>
        <taxon>Roseateles</taxon>
    </lineage>
</organism>
<keyword evidence="3" id="KW-0804">Transcription</keyword>
<comment type="caution">
    <text evidence="5">The sequence shown here is derived from an EMBL/GenBank/DDBJ whole genome shotgun (WGS) entry which is preliminary data.</text>
</comment>
<dbReference type="OrthoDB" id="9789899at2"/>
<accession>A0A2G9CBQ0</accession>
<dbReference type="Pfam" id="PF12833">
    <property type="entry name" value="HTH_18"/>
    <property type="match status" value="1"/>
</dbReference>
<gene>
    <name evidence="5" type="ORF">CS062_06960</name>
</gene>
<proteinExistence type="predicted"/>
<dbReference type="PROSITE" id="PS00041">
    <property type="entry name" value="HTH_ARAC_FAMILY_1"/>
    <property type="match status" value="1"/>
</dbReference>
<evidence type="ECO:0000256" key="1">
    <source>
        <dbReference type="ARBA" id="ARBA00023015"/>
    </source>
</evidence>
<keyword evidence="2" id="KW-0238">DNA-binding</keyword>
<dbReference type="InterPro" id="IPR009057">
    <property type="entry name" value="Homeodomain-like_sf"/>
</dbReference>
<dbReference type="GO" id="GO:0003700">
    <property type="term" value="F:DNA-binding transcription factor activity"/>
    <property type="evidence" value="ECO:0007669"/>
    <property type="project" value="InterPro"/>
</dbReference>
<dbReference type="InterPro" id="IPR018060">
    <property type="entry name" value="HTH_AraC"/>
</dbReference>